<proteinExistence type="predicted"/>
<dbReference type="GO" id="GO:0016853">
    <property type="term" value="F:isomerase activity"/>
    <property type="evidence" value="ECO:0007669"/>
    <property type="project" value="UniProtKB-KW"/>
</dbReference>
<name>A0A327ZPV6_9STAP</name>
<sequence length="203" mass="22470">MGMNFKIFEDKLTVSNYVADLFRKQMSNNPTSIIATALGDEAGHVIAELKADTARNPVETSQIHIFDYDKIRGDYGTVGIVDKQYHEATGKDIMELIKDEAKTKENKGKLTTLFATITQDGSVGYKEINQDNDKGLRSAREIIIVLTGADKASIVEKLYNAEAGGNFEAANLKTHRMVNVILDDAAAAGLPQDIREYYFQKFA</sequence>
<keyword evidence="1" id="KW-0413">Isomerase</keyword>
<keyword evidence="2" id="KW-1185">Reference proteome</keyword>
<accession>A0A327ZPV6</accession>
<protein>
    <submittedName>
        <fullName evidence="1">Glucosamine-6-phosphate isomerase</fullName>
    </submittedName>
</protein>
<dbReference type="AlphaFoldDB" id="A0A327ZPV6"/>
<dbReference type="EMBL" id="PZJH01000004">
    <property type="protein sequence ID" value="RAK44279.1"/>
    <property type="molecule type" value="Genomic_DNA"/>
</dbReference>
<gene>
    <name evidence="1" type="ORF">BHU61_08935</name>
</gene>
<evidence type="ECO:0000313" key="2">
    <source>
        <dbReference type="Proteomes" id="UP000249808"/>
    </source>
</evidence>
<dbReference type="SUPFAM" id="SSF100950">
    <property type="entry name" value="NagB/RpiA/CoA transferase-like"/>
    <property type="match status" value="1"/>
</dbReference>
<dbReference type="Proteomes" id="UP000249808">
    <property type="component" value="Unassembled WGS sequence"/>
</dbReference>
<comment type="caution">
    <text evidence="1">The sequence shown here is derived from an EMBL/GenBank/DDBJ whole genome shotgun (WGS) entry which is preliminary data.</text>
</comment>
<dbReference type="RefSeq" id="WP_111716270.1">
    <property type="nucleotide sequence ID" value="NZ_CP073819.1"/>
</dbReference>
<organism evidence="1 2">
    <name type="scientific">Macrococcus epidermidis</name>
    <dbReference type="NCBI Taxonomy" id="1902580"/>
    <lineage>
        <taxon>Bacteria</taxon>
        <taxon>Bacillati</taxon>
        <taxon>Bacillota</taxon>
        <taxon>Bacilli</taxon>
        <taxon>Bacillales</taxon>
        <taxon>Staphylococcaceae</taxon>
        <taxon>Macrococcus</taxon>
    </lineage>
</organism>
<reference evidence="1 2" key="1">
    <citation type="journal article" date="2018" name="Front. Microbiol.">
        <title>Description and Comparative Genomics of Macrococcus caseolyticus subsp. hominis subsp. nov., Macrococcus goetzii sp. nov., Macrococcus epidermidis sp. nov., and Macrococcus bohemicus sp. nov., Novel Macrococci From Human Clinical Material With Virulence Potential and Suspected Uptake of Foreign DNA by Natural Transformation.</title>
        <authorList>
            <person name="Maslanova I."/>
            <person name="Wertheimer Z."/>
            <person name="Sedlacek I."/>
            <person name="Svec P."/>
            <person name="Indrakova A."/>
            <person name="Kovarovic V."/>
            <person name="Schumann P."/>
            <person name="Sproer C."/>
            <person name="Kralova S."/>
            <person name="Sedo O."/>
            <person name="Kristofova L."/>
            <person name="Vrbovska V."/>
            <person name="Fuzik T."/>
            <person name="Petras P."/>
            <person name="Zdrahal Z."/>
            <person name="Ruzickova V."/>
            <person name="Doskar J."/>
            <person name="Pantucek R."/>
        </authorList>
    </citation>
    <scope>NUCLEOTIDE SEQUENCE [LARGE SCALE GENOMIC DNA]</scope>
    <source>
        <strain evidence="1 2">01/688</strain>
    </source>
</reference>
<evidence type="ECO:0000313" key="1">
    <source>
        <dbReference type="EMBL" id="RAK44279.1"/>
    </source>
</evidence>
<dbReference type="InterPro" id="IPR037171">
    <property type="entry name" value="NagB/RpiA_transferase-like"/>
</dbReference>
<dbReference type="Gene3D" id="3.40.50.1360">
    <property type="match status" value="1"/>
</dbReference>